<protein>
    <submittedName>
        <fullName evidence="1">Phloem protein</fullName>
    </submittedName>
</protein>
<name>A0A9K3GVL0_HELAN</name>
<gene>
    <name evidence="1" type="ORF">HanXRQr2_Chr17g0807971</name>
</gene>
<evidence type="ECO:0000313" key="2">
    <source>
        <dbReference type="Proteomes" id="UP000215914"/>
    </source>
</evidence>
<dbReference type="Gramene" id="mRNA:HanXRQr2_Chr17g0807971">
    <property type="protein sequence ID" value="CDS:HanXRQr2_Chr17g0807971.1"/>
    <property type="gene ID" value="HanXRQr2_Chr17g0807971"/>
</dbReference>
<proteinExistence type="predicted"/>
<reference evidence="1" key="2">
    <citation type="submission" date="2020-06" db="EMBL/GenBank/DDBJ databases">
        <title>Helianthus annuus Genome sequencing and assembly Release 2.</title>
        <authorList>
            <person name="Gouzy J."/>
            <person name="Langlade N."/>
            <person name="Munos S."/>
        </authorList>
    </citation>
    <scope>NUCLEOTIDE SEQUENCE</scope>
    <source>
        <tissue evidence="1">Leaves</tissue>
    </source>
</reference>
<dbReference type="PANTHER" id="PTHR32278">
    <property type="entry name" value="F-BOX DOMAIN-CONTAINING PROTEIN"/>
    <property type="match status" value="1"/>
</dbReference>
<reference evidence="1" key="1">
    <citation type="journal article" date="2017" name="Nature">
        <title>The sunflower genome provides insights into oil metabolism, flowering and Asterid evolution.</title>
        <authorList>
            <person name="Badouin H."/>
            <person name="Gouzy J."/>
            <person name="Grassa C.J."/>
            <person name="Murat F."/>
            <person name="Staton S.E."/>
            <person name="Cottret L."/>
            <person name="Lelandais-Briere C."/>
            <person name="Owens G.L."/>
            <person name="Carrere S."/>
            <person name="Mayjonade B."/>
            <person name="Legrand L."/>
            <person name="Gill N."/>
            <person name="Kane N.C."/>
            <person name="Bowers J.E."/>
            <person name="Hubner S."/>
            <person name="Bellec A."/>
            <person name="Berard A."/>
            <person name="Berges H."/>
            <person name="Blanchet N."/>
            <person name="Boniface M.C."/>
            <person name="Brunel D."/>
            <person name="Catrice O."/>
            <person name="Chaidir N."/>
            <person name="Claudel C."/>
            <person name="Donnadieu C."/>
            <person name="Faraut T."/>
            <person name="Fievet G."/>
            <person name="Helmstetter N."/>
            <person name="King M."/>
            <person name="Knapp S.J."/>
            <person name="Lai Z."/>
            <person name="Le Paslier M.C."/>
            <person name="Lippi Y."/>
            <person name="Lorenzon L."/>
            <person name="Mandel J.R."/>
            <person name="Marage G."/>
            <person name="Marchand G."/>
            <person name="Marquand E."/>
            <person name="Bret-Mestries E."/>
            <person name="Morien E."/>
            <person name="Nambeesan S."/>
            <person name="Nguyen T."/>
            <person name="Pegot-Espagnet P."/>
            <person name="Pouilly N."/>
            <person name="Raftis F."/>
            <person name="Sallet E."/>
            <person name="Schiex T."/>
            <person name="Thomas J."/>
            <person name="Vandecasteele C."/>
            <person name="Vares D."/>
            <person name="Vear F."/>
            <person name="Vautrin S."/>
            <person name="Crespi M."/>
            <person name="Mangin B."/>
            <person name="Burke J.M."/>
            <person name="Salse J."/>
            <person name="Munos S."/>
            <person name="Vincourt P."/>
            <person name="Rieseberg L.H."/>
            <person name="Langlade N.B."/>
        </authorList>
    </citation>
    <scope>NUCLEOTIDE SEQUENCE</scope>
    <source>
        <tissue evidence="1">Leaves</tissue>
    </source>
</reference>
<dbReference type="PANTHER" id="PTHR32278:SF149">
    <property type="entry name" value="PHLOEM PROTEIN"/>
    <property type="match status" value="1"/>
</dbReference>
<dbReference type="EMBL" id="MNCJ02000332">
    <property type="protein sequence ID" value="KAF5755874.1"/>
    <property type="molecule type" value="Genomic_DNA"/>
</dbReference>
<dbReference type="InterPro" id="IPR025886">
    <property type="entry name" value="PP2-like"/>
</dbReference>
<dbReference type="Pfam" id="PF14299">
    <property type="entry name" value="PP2"/>
    <property type="match status" value="1"/>
</dbReference>
<keyword evidence="2" id="KW-1185">Reference proteome</keyword>
<organism evidence="1 2">
    <name type="scientific">Helianthus annuus</name>
    <name type="common">Common sunflower</name>
    <dbReference type="NCBI Taxonomy" id="4232"/>
    <lineage>
        <taxon>Eukaryota</taxon>
        <taxon>Viridiplantae</taxon>
        <taxon>Streptophyta</taxon>
        <taxon>Embryophyta</taxon>
        <taxon>Tracheophyta</taxon>
        <taxon>Spermatophyta</taxon>
        <taxon>Magnoliopsida</taxon>
        <taxon>eudicotyledons</taxon>
        <taxon>Gunneridae</taxon>
        <taxon>Pentapetalae</taxon>
        <taxon>asterids</taxon>
        <taxon>campanulids</taxon>
        <taxon>Asterales</taxon>
        <taxon>Asteraceae</taxon>
        <taxon>Asteroideae</taxon>
        <taxon>Heliantheae alliance</taxon>
        <taxon>Heliantheae</taxon>
        <taxon>Helianthus</taxon>
    </lineage>
</organism>
<dbReference type="AlphaFoldDB" id="A0A9K3GVL0"/>
<comment type="caution">
    <text evidence="1">The sequence shown here is derived from an EMBL/GenBank/DDBJ whole genome shotgun (WGS) entry which is preliminary data.</text>
</comment>
<dbReference type="Proteomes" id="UP000215914">
    <property type="component" value="Unassembled WGS sequence"/>
</dbReference>
<sequence>MLSANTQYACNLVFKLSEMCCGLHGPVIARDLFNWKNKETGILYFRYPNPWNMRDTDWVPRQRKDGWMEVIVWKFNSNYELKNDYLFVNLKLITYERTMSGLIARSIKFRPI</sequence>
<accession>A0A9K3GVL0</accession>
<evidence type="ECO:0000313" key="1">
    <source>
        <dbReference type="EMBL" id="KAF5755874.1"/>
    </source>
</evidence>